<keyword evidence="1" id="KW-0812">Transmembrane</keyword>
<proteinExistence type="predicted"/>
<keyword evidence="1" id="KW-0472">Membrane</keyword>
<keyword evidence="1" id="KW-1133">Transmembrane helix</keyword>
<keyword evidence="4" id="KW-1185">Reference proteome</keyword>
<accession>A0A4D4J757</accession>
<evidence type="ECO:0000313" key="3">
    <source>
        <dbReference type="EMBL" id="GDY30359.1"/>
    </source>
</evidence>
<gene>
    <name evidence="3" type="ORF">GTS_19920</name>
</gene>
<evidence type="ECO:0000259" key="2">
    <source>
        <dbReference type="Pfam" id="PF21946"/>
    </source>
</evidence>
<sequence length="226" mass="23876">MRALPWRPVRPAKLLGPLFLLLTALSLTGCVRVHAGLGLTTDDRVAGRIVIAGYGAPDGDPNTQIAVPQDLSDRVSVAPYKADGYNGTQLSFDGLTFDELRELAEADGHHNRFQFNFHRSGGLVALSGSVDLTEIQPSHADVIIKVNFPGQILNTDGHNENGTITWKPRPGQVSLLSATAEYSGVPSVGLVGWMVLVGGFAVTVAVVVGLLALAAHRRNARALGVG</sequence>
<dbReference type="PROSITE" id="PS51257">
    <property type="entry name" value="PROKAR_LIPOPROTEIN"/>
    <property type="match status" value="1"/>
</dbReference>
<feature type="transmembrane region" description="Helical" evidence="1">
    <location>
        <begin position="190"/>
        <end position="213"/>
    </location>
</feature>
<comment type="caution">
    <text evidence="3">The sequence shown here is derived from an EMBL/GenBank/DDBJ whole genome shotgun (WGS) entry which is preliminary data.</text>
</comment>
<reference evidence="4" key="1">
    <citation type="submission" date="2019-04" db="EMBL/GenBank/DDBJ databases">
        <title>Draft genome sequence of Pseudonocardiaceae bacterium SL3-2-4.</title>
        <authorList>
            <person name="Ningsih F."/>
            <person name="Yokota A."/>
            <person name="Sakai Y."/>
            <person name="Nanatani K."/>
            <person name="Yabe S."/>
            <person name="Oetari A."/>
            <person name="Sjamsuridzal W."/>
        </authorList>
    </citation>
    <scope>NUCLEOTIDE SEQUENCE [LARGE SCALE GENOMIC DNA]</scope>
    <source>
        <strain evidence="4">SL3-2-4</strain>
    </source>
</reference>
<evidence type="ECO:0000256" key="1">
    <source>
        <dbReference type="SAM" id="Phobius"/>
    </source>
</evidence>
<dbReference type="EMBL" id="BJFL01000007">
    <property type="protein sequence ID" value="GDY30359.1"/>
    <property type="molecule type" value="Genomic_DNA"/>
</dbReference>
<dbReference type="RefSeq" id="WP_192909454.1">
    <property type="nucleotide sequence ID" value="NZ_BJFL01000007.1"/>
</dbReference>
<evidence type="ECO:0000313" key="4">
    <source>
        <dbReference type="Proteomes" id="UP000298860"/>
    </source>
</evidence>
<dbReference type="Pfam" id="PF21946">
    <property type="entry name" value="LppM"/>
    <property type="match status" value="1"/>
</dbReference>
<feature type="domain" description="LppM" evidence="2">
    <location>
        <begin position="32"/>
        <end position="182"/>
    </location>
</feature>
<dbReference type="Proteomes" id="UP000298860">
    <property type="component" value="Unassembled WGS sequence"/>
</dbReference>
<dbReference type="InterPro" id="IPR053807">
    <property type="entry name" value="LppM"/>
</dbReference>
<name>A0A4D4J757_9PSEU</name>
<organism evidence="3 4">
    <name type="scientific">Gandjariella thermophila</name>
    <dbReference type="NCBI Taxonomy" id="1931992"/>
    <lineage>
        <taxon>Bacteria</taxon>
        <taxon>Bacillati</taxon>
        <taxon>Actinomycetota</taxon>
        <taxon>Actinomycetes</taxon>
        <taxon>Pseudonocardiales</taxon>
        <taxon>Pseudonocardiaceae</taxon>
        <taxon>Gandjariella</taxon>
    </lineage>
</organism>
<dbReference type="AlphaFoldDB" id="A0A4D4J757"/>
<protein>
    <recommendedName>
        <fullName evidence="2">LppM domain-containing protein</fullName>
    </recommendedName>
</protein>